<sequence>MQEPESNDDPILTTRGAAELLGVAVSTAQQWMESGMIPSWKTPGGHRRVRQSAVMALMRMSGAGNASLLDSDEFRLPTTPEYPVSADEAGRLKALAETGLIDSAPERTFDRLTWLASHIVGTPMAMVSLLTARRQWFKSRVGLQATETPRAWAFCSHAILSPSPFVVTDAMADRRFANNPLVTGAPCIRFYAGVSLMDRRGYRLGTLCVLDRQPRTLDDEQLRALTELAAIAGEEIRRRAKP</sequence>
<evidence type="ECO:0000313" key="2">
    <source>
        <dbReference type="EMBL" id="MBK4735002.1"/>
    </source>
</evidence>
<evidence type="ECO:0000259" key="1">
    <source>
        <dbReference type="SMART" id="SM00065"/>
    </source>
</evidence>
<dbReference type="CDD" id="cd04762">
    <property type="entry name" value="HTH_MerR-trunc"/>
    <property type="match status" value="1"/>
</dbReference>
<dbReference type="AlphaFoldDB" id="A0A934SY32"/>
<dbReference type="InterPro" id="IPR041657">
    <property type="entry name" value="HTH_17"/>
</dbReference>
<accession>A0A934SY32</accession>
<dbReference type="NCBIfam" id="TIGR01764">
    <property type="entry name" value="excise"/>
    <property type="match status" value="1"/>
</dbReference>
<reference evidence="2" key="1">
    <citation type="submission" date="2021-01" db="EMBL/GenBank/DDBJ databases">
        <title>Genome sequence of strain Noviherbaspirillum sp. DKR-6.</title>
        <authorList>
            <person name="Chaudhary D.K."/>
        </authorList>
    </citation>
    <scope>NUCLEOTIDE SEQUENCE</scope>
    <source>
        <strain evidence="2">DKR-6</strain>
    </source>
</reference>
<comment type="caution">
    <text evidence="2">The sequence shown here is derived from an EMBL/GenBank/DDBJ whole genome shotgun (WGS) entry which is preliminary data.</text>
</comment>
<dbReference type="InterPro" id="IPR009061">
    <property type="entry name" value="DNA-bd_dom_put_sf"/>
</dbReference>
<dbReference type="Proteomes" id="UP000622890">
    <property type="component" value="Unassembled WGS sequence"/>
</dbReference>
<gene>
    <name evidence="2" type="ORF">JJB74_10320</name>
</gene>
<dbReference type="EMBL" id="JAEPBG010000003">
    <property type="protein sequence ID" value="MBK4735002.1"/>
    <property type="molecule type" value="Genomic_DNA"/>
</dbReference>
<dbReference type="PANTHER" id="PTHR43102:SF2">
    <property type="entry name" value="GAF DOMAIN-CONTAINING PROTEIN"/>
    <property type="match status" value="1"/>
</dbReference>
<dbReference type="InterPro" id="IPR003018">
    <property type="entry name" value="GAF"/>
</dbReference>
<keyword evidence="3" id="KW-1185">Reference proteome</keyword>
<protein>
    <submittedName>
        <fullName evidence="2">Excisionase family DNA-binding protein</fullName>
    </submittedName>
</protein>
<dbReference type="Gene3D" id="3.30.450.40">
    <property type="match status" value="1"/>
</dbReference>
<keyword evidence="2" id="KW-0238">DNA-binding</keyword>
<dbReference type="InterPro" id="IPR010093">
    <property type="entry name" value="SinI_DNA-bd"/>
</dbReference>
<dbReference type="Pfam" id="PF01590">
    <property type="entry name" value="GAF"/>
    <property type="match status" value="1"/>
</dbReference>
<organism evidence="2 3">
    <name type="scientific">Noviherbaspirillum pedocola</name>
    <dbReference type="NCBI Taxonomy" id="2801341"/>
    <lineage>
        <taxon>Bacteria</taxon>
        <taxon>Pseudomonadati</taxon>
        <taxon>Pseudomonadota</taxon>
        <taxon>Betaproteobacteria</taxon>
        <taxon>Burkholderiales</taxon>
        <taxon>Oxalobacteraceae</taxon>
        <taxon>Noviherbaspirillum</taxon>
    </lineage>
</organism>
<dbReference type="RefSeq" id="WP_200591766.1">
    <property type="nucleotide sequence ID" value="NZ_JAEPBG010000003.1"/>
</dbReference>
<dbReference type="SUPFAM" id="SSF46955">
    <property type="entry name" value="Putative DNA-binding domain"/>
    <property type="match status" value="1"/>
</dbReference>
<name>A0A934SY32_9BURK</name>
<dbReference type="InterPro" id="IPR029016">
    <property type="entry name" value="GAF-like_dom_sf"/>
</dbReference>
<dbReference type="SMART" id="SM00065">
    <property type="entry name" value="GAF"/>
    <property type="match status" value="1"/>
</dbReference>
<dbReference type="PANTHER" id="PTHR43102">
    <property type="entry name" value="SLR1143 PROTEIN"/>
    <property type="match status" value="1"/>
</dbReference>
<dbReference type="GO" id="GO:0003677">
    <property type="term" value="F:DNA binding"/>
    <property type="evidence" value="ECO:0007669"/>
    <property type="project" value="UniProtKB-KW"/>
</dbReference>
<evidence type="ECO:0000313" key="3">
    <source>
        <dbReference type="Proteomes" id="UP000622890"/>
    </source>
</evidence>
<dbReference type="Pfam" id="PF12728">
    <property type="entry name" value="HTH_17"/>
    <property type="match status" value="1"/>
</dbReference>
<dbReference type="SUPFAM" id="SSF55781">
    <property type="entry name" value="GAF domain-like"/>
    <property type="match status" value="1"/>
</dbReference>
<feature type="domain" description="GAF" evidence="1">
    <location>
        <begin position="104"/>
        <end position="241"/>
    </location>
</feature>
<proteinExistence type="predicted"/>
<dbReference type="Gene3D" id="1.10.1660.10">
    <property type="match status" value="1"/>
</dbReference>